<dbReference type="EMBL" id="CM020620">
    <property type="protein sequence ID" value="KAK1867317.1"/>
    <property type="molecule type" value="Genomic_DNA"/>
</dbReference>
<keyword evidence="2" id="KW-1185">Reference proteome</keyword>
<evidence type="ECO:0000313" key="2">
    <source>
        <dbReference type="Proteomes" id="UP000798662"/>
    </source>
</evidence>
<organism evidence="1 2">
    <name type="scientific">Pyropia yezoensis</name>
    <name type="common">Susabi-nori</name>
    <name type="synonym">Porphyra yezoensis</name>
    <dbReference type="NCBI Taxonomy" id="2788"/>
    <lineage>
        <taxon>Eukaryota</taxon>
        <taxon>Rhodophyta</taxon>
        <taxon>Bangiophyceae</taxon>
        <taxon>Bangiales</taxon>
        <taxon>Bangiaceae</taxon>
        <taxon>Pyropia</taxon>
    </lineage>
</organism>
<sequence>MASRRRLPGSDHSGLLPGGGDLADKSRRSYLASGWRFVRRRPVSAFLLVVVVASLSAILVSIIRPVPHSGLARNRNAADPGMEVVPPEDDVTTRLHPVDGGHVGEGMGTPPNGAGDASPPDEGDRGGGSTGGDNGRDVVPAAAPVVASDGSAEDAADANGADPAGAGASMAVGDGDGLGDGDGDGDGVKANPNWDGGGVEGGATGDTEGASLGMGSVDGDGTATAEEVTGSDGVAGIDGGEAADGLKGTDVSQAAAAPAANPGAPPAAASAVVSLDRALSQTTDLSAQVALMSSAPCVRTLPTGSLGSKTPLCITGEYFLDVQVKPGSPSEQLTVAIFGHAVPKSAVNWHALATCTGGVDDAACFRNDSFHRVVPNFVIQGGNRGTGRSVFGSTFREEVSAERHSVLSHSSRGVLAWAEYPIGSQFYVLMASTADYLDNNHVVFGIIVDGLDVAERIQMQPLVNGAPEQRVTIVSAGLLDVAAPGPVKPSDVGSPADGAVGPAVPPVPFAASAPAAAPAAATERLGEPLSSGENLTADADGVAASAAAANTSNGNDAAIRDGTSDGDSTRGDGGAEDEPPFEGQAVREDTGAIDEPSAEGESLQADAADVALAEGDASAAAVGSMAEVPPGQAQEGVNRGGEAQ</sequence>
<reference evidence="1" key="1">
    <citation type="submission" date="2019-11" db="EMBL/GenBank/DDBJ databases">
        <title>Nori genome reveals adaptations in red seaweeds to the harsh intertidal environment.</title>
        <authorList>
            <person name="Wang D."/>
            <person name="Mao Y."/>
        </authorList>
    </citation>
    <scope>NUCLEOTIDE SEQUENCE</scope>
    <source>
        <tissue evidence="1">Gametophyte</tissue>
    </source>
</reference>
<gene>
    <name evidence="1" type="ORF">I4F81_009824</name>
</gene>
<protein>
    <submittedName>
        <fullName evidence="1">Uncharacterized protein</fullName>
    </submittedName>
</protein>
<dbReference type="Proteomes" id="UP000798662">
    <property type="component" value="Chromosome 3"/>
</dbReference>
<comment type="caution">
    <text evidence="1">The sequence shown here is derived from an EMBL/GenBank/DDBJ whole genome shotgun (WGS) entry which is preliminary data.</text>
</comment>
<name>A0ACC3CAW9_PYRYE</name>
<proteinExistence type="predicted"/>
<evidence type="ECO:0000313" key="1">
    <source>
        <dbReference type="EMBL" id="KAK1867317.1"/>
    </source>
</evidence>
<accession>A0ACC3CAW9</accession>